<gene>
    <name evidence="1" type="ORF">LQ327_29535</name>
</gene>
<dbReference type="EMBL" id="JAJNDB010000008">
    <property type="protein sequence ID" value="MCD2197521.1"/>
    <property type="molecule type" value="Genomic_DNA"/>
</dbReference>
<dbReference type="Proteomes" id="UP001199469">
    <property type="component" value="Unassembled WGS sequence"/>
</dbReference>
<name>A0ABS8PGX7_9PSEU</name>
<proteinExistence type="predicted"/>
<keyword evidence="2" id="KW-1185">Reference proteome</keyword>
<evidence type="ECO:0000313" key="1">
    <source>
        <dbReference type="EMBL" id="MCD2197521.1"/>
    </source>
</evidence>
<dbReference type="RefSeq" id="WP_230739614.1">
    <property type="nucleotide sequence ID" value="NZ_JAJNDB010000008.1"/>
</dbReference>
<sequence length="52" mass="5909">MATGPIVVTDVLRREAYRAAMAAWVDQMGRAPVEIPEQRRRSEPAPIHRVPR</sequence>
<comment type="caution">
    <text evidence="1">The sequence shown here is derived from an EMBL/GenBank/DDBJ whole genome shotgun (WGS) entry which is preliminary data.</text>
</comment>
<evidence type="ECO:0000313" key="2">
    <source>
        <dbReference type="Proteomes" id="UP001199469"/>
    </source>
</evidence>
<protein>
    <submittedName>
        <fullName evidence="1">Uncharacterized protein</fullName>
    </submittedName>
</protein>
<organism evidence="1 2">
    <name type="scientific">Actinomycetospora endophytica</name>
    <dbReference type="NCBI Taxonomy" id="2291215"/>
    <lineage>
        <taxon>Bacteria</taxon>
        <taxon>Bacillati</taxon>
        <taxon>Actinomycetota</taxon>
        <taxon>Actinomycetes</taxon>
        <taxon>Pseudonocardiales</taxon>
        <taxon>Pseudonocardiaceae</taxon>
        <taxon>Actinomycetospora</taxon>
    </lineage>
</organism>
<accession>A0ABS8PGX7</accession>
<reference evidence="1 2" key="1">
    <citation type="submission" date="2021-11" db="EMBL/GenBank/DDBJ databases">
        <title>Draft genome sequence of Actinomycetospora sp. SF1 isolated from the rhizosphere soil.</title>
        <authorList>
            <person name="Duangmal K."/>
            <person name="Chantavorakit T."/>
        </authorList>
    </citation>
    <scope>NUCLEOTIDE SEQUENCE [LARGE SCALE GENOMIC DNA]</scope>
    <source>
        <strain evidence="1 2">TBRC 5722</strain>
    </source>
</reference>